<keyword evidence="3" id="KW-1185">Reference proteome</keyword>
<keyword evidence="1" id="KW-1133">Transmembrane helix</keyword>
<protein>
    <submittedName>
        <fullName evidence="2">Uncharacterized protein</fullName>
    </submittedName>
</protein>
<feature type="transmembrane region" description="Helical" evidence="1">
    <location>
        <begin position="6"/>
        <end position="21"/>
    </location>
</feature>
<evidence type="ECO:0000256" key="1">
    <source>
        <dbReference type="SAM" id="Phobius"/>
    </source>
</evidence>
<dbReference type="Proteomes" id="UP000278746">
    <property type="component" value="Unassembled WGS sequence"/>
</dbReference>
<gene>
    <name evidence="2" type="ORF">EBO34_16950</name>
</gene>
<proteinExistence type="predicted"/>
<evidence type="ECO:0000313" key="3">
    <source>
        <dbReference type="Proteomes" id="UP000278746"/>
    </source>
</evidence>
<comment type="caution">
    <text evidence="2">The sequence shown here is derived from an EMBL/GenBank/DDBJ whole genome shotgun (WGS) entry which is preliminary data.</text>
</comment>
<dbReference type="EMBL" id="RHIB01000003">
    <property type="protein sequence ID" value="RNA66891.1"/>
    <property type="molecule type" value="Genomic_DNA"/>
</dbReference>
<sequence length="102" mass="11695">MVIEILLLLKFLITIYLYFELKKHGLAFKARSFVTASYFIILLVFTAGYFTEHPSLPLGIIISALCVANIGFSFKEKYRVSYSLFFLTGVASAFYLRHLLQL</sequence>
<organism evidence="2 3">
    <name type="scientific">Alteribacter keqinensis</name>
    <dbReference type="NCBI Taxonomy" id="2483800"/>
    <lineage>
        <taxon>Bacteria</taxon>
        <taxon>Bacillati</taxon>
        <taxon>Bacillota</taxon>
        <taxon>Bacilli</taxon>
        <taxon>Bacillales</taxon>
        <taxon>Bacillaceae</taxon>
        <taxon>Alteribacter</taxon>
    </lineage>
</organism>
<dbReference type="RefSeq" id="WP_122900785.1">
    <property type="nucleotide sequence ID" value="NZ_RHIB01000003.1"/>
</dbReference>
<reference evidence="2 3" key="1">
    <citation type="submission" date="2018-10" db="EMBL/GenBank/DDBJ databases">
        <title>Bacillus Keqinensis sp. nov., a moderately halophilic bacterium isolated from a saline-alkaline lake.</title>
        <authorList>
            <person name="Wang H."/>
        </authorList>
    </citation>
    <scope>NUCLEOTIDE SEQUENCE [LARGE SCALE GENOMIC DNA]</scope>
    <source>
        <strain evidence="2 3">KQ-3</strain>
    </source>
</reference>
<feature type="transmembrane region" description="Helical" evidence="1">
    <location>
        <begin position="56"/>
        <end position="74"/>
    </location>
</feature>
<dbReference type="AlphaFoldDB" id="A0A3M7TMQ2"/>
<keyword evidence="1" id="KW-0812">Transmembrane</keyword>
<feature type="transmembrane region" description="Helical" evidence="1">
    <location>
        <begin position="81"/>
        <end position="100"/>
    </location>
</feature>
<keyword evidence="1" id="KW-0472">Membrane</keyword>
<evidence type="ECO:0000313" key="2">
    <source>
        <dbReference type="EMBL" id="RNA66891.1"/>
    </source>
</evidence>
<accession>A0A3M7TMQ2</accession>
<name>A0A3M7TMQ2_9BACI</name>
<feature type="transmembrane region" description="Helical" evidence="1">
    <location>
        <begin position="33"/>
        <end position="50"/>
    </location>
</feature>